<feature type="transmembrane region" description="Helical" evidence="1">
    <location>
        <begin position="19"/>
        <end position="37"/>
    </location>
</feature>
<organism evidence="2 3">
    <name type="scientific">Celeribacter neptunius</name>
    <dbReference type="NCBI Taxonomy" id="588602"/>
    <lineage>
        <taxon>Bacteria</taxon>
        <taxon>Pseudomonadati</taxon>
        <taxon>Pseudomonadota</taxon>
        <taxon>Alphaproteobacteria</taxon>
        <taxon>Rhodobacterales</taxon>
        <taxon>Roseobacteraceae</taxon>
        <taxon>Celeribacter</taxon>
    </lineage>
</organism>
<feature type="transmembrane region" description="Helical" evidence="1">
    <location>
        <begin position="43"/>
        <end position="62"/>
    </location>
</feature>
<name>A0A1I3INE8_9RHOB</name>
<keyword evidence="1" id="KW-1133">Transmembrane helix</keyword>
<evidence type="ECO:0000313" key="2">
    <source>
        <dbReference type="EMBL" id="SFI49293.1"/>
    </source>
</evidence>
<protein>
    <recommendedName>
        <fullName evidence="4">PH domain-containing protein</fullName>
    </recommendedName>
</protein>
<dbReference type="OrthoDB" id="7862519at2"/>
<keyword evidence="1" id="KW-0812">Transmembrane</keyword>
<dbReference type="EMBL" id="FORH01000001">
    <property type="protein sequence ID" value="SFI49293.1"/>
    <property type="molecule type" value="Genomic_DNA"/>
</dbReference>
<evidence type="ECO:0008006" key="4">
    <source>
        <dbReference type="Google" id="ProtNLM"/>
    </source>
</evidence>
<keyword evidence="1" id="KW-0472">Membrane</keyword>
<accession>A0A1I3INE8</accession>
<dbReference type="AlphaFoldDB" id="A0A1I3INE8"/>
<dbReference type="RefSeq" id="WP_090055488.1">
    <property type="nucleotide sequence ID" value="NZ_FORH01000001.1"/>
</dbReference>
<sequence>MTELNASDLTLTPSPARRFSAAAMLVLLALILVWVVSRPEGLGLGWSAMLVAMAAGALFLAWKLWVVTGQRLILTEDELRQENGPVLCRIEDVAGVERGTFAFKPSNGFVIRLKTRAPRGWAPGLWWRLGKRIGVGGVTPAGQGKAMADVIAARVAGMGRID</sequence>
<evidence type="ECO:0000256" key="1">
    <source>
        <dbReference type="SAM" id="Phobius"/>
    </source>
</evidence>
<dbReference type="STRING" id="588602.SAMN04487991_0075"/>
<evidence type="ECO:0000313" key="3">
    <source>
        <dbReference type="Proteomes" id="UP000199630"/>
    </source>
</evidence>
<keyword evidence="3" id="KW-1185">Reference proteome</keyword>
<dbReference type="Proteomes" id="UP000199630">
    <property type="component" value="Unassembled WGS sequence"/>
</dbReference>
<gene>
    <name evidence="2" type="ORF">SAMN04487991_0075</name>
</gene>
<reference evidence="3" key="1">
    <citation type="submission" date="2016-10" db="EMBL/GenBank/DDBJ databases">
        <authorList>
            <person name="Varghese N."/>
            <person name="Submissions S."/>
        </authorList>
    </citation>
    <scope>NUCLEOTIDE SEQUENCE [LARGE SCALE GENOMIC DNA]</scope>
    <source>
        <strain evidence="3">DSM 26471</strain>
    </source>
</reference>
<proteinExistence type="predicted"/>